<evidence type="ECO:0000313" key="1">
    <source>
        <dbReference type="EMBL" id="KAF2804490.1"/>
    </source>
</evidence>
<dbReference type="RefSeq" id="XP_033571454.1">
    <property type="nucleotide sequence ID" value="XM_033723904.1"/>
</dbReference>
<sequence length="310" mass="35675">MASSSRLLSLPAELRQKIIEKTFTIVSDIQMGCLVLNCPLQGICQLFQADYDSVVHSWLPDPRDPTVFAALTDPNCIEDLEHWNARFQRVAAASNRTWAGIQEITLTVLLGNRVPPWKPFRYYRGQPCEHNDIRDQFECFVYNHWGVHVLTIPSFVRRVKLDMTVPRETLERKLAQWDAGWTAQPPWCRPIYPMNLGHHFPDVKADEGYCFRQLFWLALFDSVEEWVDLVLESRARRRGLSRRDVGEWDSRGSIPALTVEIIGELPASQVEALVPITGEASFWRDTWSEIFAAYTKGVIERIEANTKDEG</sequence>
<proteinExistence type="predicted"/>
<dbReference type="Proteomes" id="UP000504636">
    <property type="component" value="Unplaced"/>
</dbReference>
<reference evidence="3" key="3">
    <citation type="submission" date="2025-04" db="UniProtKB">
        <authorList>
            <consortium name="RefSeq"/>
        </authorList>
    </citation>
    <scope>IDENTIFICATION</scope>
    <source>
        <strain evidence="3">CBS 304.34</strain>
    </source>
</reference>
<gene>
    <name evidence="1 3" type="ORF">BDZ99DRAFT_502635</name>
</gene>
<keyword evidence="2" id="KW-1185">Reference proteome</keyword>
<evidence type="ECO:0000313" key="3">
    <source>
        <dbReference type="RefSeq" id="XP_033571454.1"/>
    </source>
</evidence>
<reference evidence="3" key="2">
    <citation type="submission" date="2020-04" db="EMBL/GenBank/DDBJ databases">
        <authorList>
            <consortium name="NCBI Genome Project"/>
        </authorList>
    </citation>
    <scope>NUCLEOTIDE SEQUENCE</scope>
    <source>
        <strain evidence="3">CBS 304.34</strain>
    </source>
</reference>
<reference evidence="1 3" key="1">
    <citation type="journal article" date="2020" name="Stud. Mycol.">
        <title>101 Dothideomycetes genomes: a test case for predicting lifestyles and emergence of pathogens.</title>
        <authorList>
            <person name="Haridas S."/>
            <person name="Albert R."/>
            <person name="Binder M."/>
            <person name="Bloem J."/>
            <person name="Labutti K."/>
            <person name="Salamov A."/>
            <person name="Andreopoulos B."/>
            <person name="Baker S."/>
            <person name="Barry K."/>
            <person name="Bills G."/>
            <person name="Bluhm B."/>
            <person name="Cannon C."/>
            <person name="Castanera R."/>
            <person name="Culley D."/>
            <person name="Daum C."/>
            <person name="Ezra D."/>
            <person name="Gonzalez J."/>
            <person name="Henrissat B."/>
            <person name="Kuo A."/>
            <person name="Liang C."/>
            <person name="Lipzen A."/>
            <person name="Lutzoni F."/>
            <person name="Magnuson J."/>
            <person name="Mondo S."/>
            <person name="Nolan M."/>
            <person name="Ohm R."/>
            <person name="Pangilinan J."/>
            <person name="Park H.-J."/>
            <person name="Ramirez L."/>
            <person name="Alfaro M."/>
            <person name="Sun H."/>
            <person name="Tritt A."/>
            <person name="Yoshinaga Y."/>
            <person name="Zwiers L.-H."/>
            <person name="Turgeon B."/>
            <person name="Goodwin S."/>
            <person name="Spatafora J."/>
            <person name="Crous P."/>
            <person name="Grigoriev I."/>
        </authorList>
    </citation>
    <scope>NUCLEOTIDE SEQUENCE</scope>
    <source>
        <strain evidence="1 3">CBS 304.34</strain>
    </source>
</reference>
<name>A0A6A6Y721_9PEZI</name>
<dbReference type="AlphaFoldDB" id="A0A6A6Y721"/>
<protein>
    <submittedName>
        <fullName evidence="1 3">Uncharacterized protein</fullName>
    </submittedName>
</protein>
<organism evidence="1">
    <name type="scientific">Mytilinidion resinicola</name>
    <dbReference type="NCBI Taxonomy" id="574789"/>
    <lineage>
        <taxon>Eukaryota</taxon>
        <taxon>Fungi</taxon>
        <taxon>Dikarya</taxon>
        <taxon>Ascomycota</taxon>
        <taxon>Pezizomycotina</taxon>
        <taxon>Dothideomycetes</taxon>
        <taxon>Pleosporomycetidae</taxon>
        <taxon>Mytilinidiales</taxon>
        <taxon>Mytilinidiaceae</taxon>
        <taxon>Mytilinidion</taxon>
    </lineage>
</organism>
<evidence type="ECO:0000313" key="2">
    <source>
        <dbReference type="Proteomes" id="UP000504636"/>
    </source>
</evidence>
<dbReference type="EMBL" id="MU003713">
    <property type="protein sequence ID" value="KAF2804490.1"/>
    <property type="molecule type" value="Genomic_DNA"/>
</dbReference>
<dbReference type="GeneID" id="54464797"/>
<accession>A0A6A6Y721</accession>